<feature type="domain" description="Peripheral subunit-binding (PSBD)" evidence="10">
    <location>
        <begin position="147"/>
        <end position="184"/>
    </location>
</feature>
<dbReference type="PANTHER" id="PTHR23151">
    <property type="entry name" value="DIHYDROLIPOAMIDE ACETYL/SUCCINYL-TRANSFERASE-RELATED"/>
    <property type="match status" value="1"/>
</dbReference>
<organism evidence="11 12">
    <name type="scientific">Bordetella ansorpii</name>
    <dbReference type="NCBI Taxonomy" id="288768"/>
    <lineage>
        <taxon>Bacteria</taxon>
        <taxon>Pseudomonadati</taxon>
        <taxon>Pseudomonadota</taxon>
        <taxon>Betaproteobacteria</taxon>
        <taxon>Burkholderiales</taxon>
        <taxon>Alcaligenaceae</taxon>
        <taxon>Bordetella</taxon>
    </lineage>
</organism>
<dbReference type="InterPro" id="IPR045257">
    <property type="entry name" value="E2/Pdx1"/>
</dbReference>
<dbReference type="GO" id="GO:0006086">
    <property type="term" value="P:pyruvate decarboxylation to acetyl-CoA"/>
    <property type="evidence" value="ECO:0007669"/>
    <property type="project" value="InterPro"/>
</dbReference>
<evidence type="ECO:0000256" key="7">
    <source>
        <dbReference type="ARBA" id="ARBA00048370"/>
    </source>
</evidence>
<dbReference type="NCBIfam" id="TIGR01349">
    <property type="entry name" value="PDHac_trf_mito"/>
    <property type="match status" value="1"/>
</dbReference>
<dbReference type="EMBL" id="FKIF01000001">
    <property type="protein sequence ID" value="SAI65805.1"/>
    <property type="molecule type" value="Genomic_DNA"/>
</dbReference>
<dbReference type="GO" id="GO:0045254">
    <property type="term" value="C:pyruvate dehydrogenase complex"/>
    <property type="evidence" value="ECO:0007669"/>
    <property type="project" value="UniProtKB-UniRule"/>
</dbReference>
<comment type="catalytic activity">
    <reaction evidence="7 8">
        <text>N(6)-[(R)-dihydrolipoyl]-L-lysyl-[protein] + acetyl-CoA = N(6)-[(R)-S(8)-acetyldihydrolipoyl]-L-lysyl-[protein] + CoA</text>
        <dbReference type="Rhea" id="RHEA:17017"/>
        <dbReference type="Rhea" id="RHEA-COMP:10475"/>
        <dbReference type="Rhea" id="RHEA-COMP:10478"/>
        <dbReference type="ChEBI" id="CHEBI:57287"/>
        <dbReference type="ChEBI" id="CHEBI:57288"/>
        <dbReference type="ChEBI" id="CHEBI:83100"/>
        <dbReference type="ChEBI" id="CHEBI:83111"/>
        <dbReference type="EC" id="2.3.1.12"/>
    </reaction>
</comment>
<proteinExistence type="inferred from homology"/>
<dbReference type="Gene3D" id="4.10.320.10">
    <property type="entry name" value="E3-binding domain"/>
    <property type="match status" value="1"/>
</dbReference>
<dbReference type="Pfam" id="PF00364">
    <property type="entry name" value="Biotin_lipoyl"/>
    <property type="match status" value="1"/>
</dbReference>
<keyword evidence="5 8" id="KW-0012">Acyltransferase</keyword>
<comment type="cofactor">
    <cofactor evidence="8">
        <name>(R)-lipoate</name>
        <dbReference type="ChEBI" id="CHEBI:83088"/>
    </cofactor>
    <text evidence="8">Binds 1 lipoyl cofactor covalently.</text>
</comment>
<feature type="domain" description="Lipoyl-binding" evidence="9">
    <location>
        <begin position="2"/>
        <end position="78"/>
    </location>
</feature>
<dbReference type="InterPro" id="IPR001078">
    <property type="entry name" value="2-oxoacid_DH_actylTfrase"/>
</dbReference>
<dbReference type="InterPro" id="IPR000089">
    <property type="entry name" value="Biotin_lipoyl"/>
</dbReference>
<keyword evidence="4 8" id="KW-0450">Lipoyl</keyword>
<evidence type="ECO:0000256" key="4">
    <source>
        <dbReference type="ARBA" id="ARBA00022823"/>
    </source>
</evidence>
<evidence type="ECO:0000256" key="5">
    <source>
        <dbReference type="ARBA" id="ARBA00023315"/>
    </source>
</evidence>
<dbReference type="FunFam" id="3.30.559.10:FF:000003">
    <property type="entry name" value="Acetyltransferase component of pyruvate dehydrogenase complex"/>
    <property type="match status" value="1"/>
</dbReference>
<evidence type="ECO:0000256" key="3">
    <source>
        <dbReference type="ARBA" id="ARBA00022679"/>
    </source>
</evidence>
<dbReference type="Gene3D" id="3.30.559.10">
    <property type="entry name" value="Chloramphenicol acetyltransferase-like domain"/>
    <property type="match status" value="1"/>
</dbReference>
<dbReference type="Pfam" id="PF02817">
    <property type="entry name" value="E3_binding"/>
    <property type="match status" value="1"/>
</dbReference>
<comment type="similarity">
    <text evidence="1 8">Belongs to the 2-oxoacid dehydrogenase family.</text>
</comment>
<accession>A0A157S5Z0</accession>
<dbReference type="SUPFAM" id="SSF47005">
    <property type="entry name" value="Peripheral subunit-binding domain of 2-oxo acid dehydrogenase complex"/>
    <property type="match status" value="1"/>
</dbReference>
<dbReference type="InterPro" id="IPR036625">
    <property type="entry name" value="E3-bd_dom_sf"/>
</dbReference>
<sequence length="456" mass="46590">MAEVIKLPAVAADSAGGALSRWLKQEGEGVRTGDVLAEIETDKAVVEIAAEQGGVLARIIVAAGPAQLNVNTVLGVIRAEGEQDEDVERALEEAGVGREGAKAASAGPSHGAAAAAANVSEVALVASSAQNASASSSGGEDSGQRIHASPLARRLALERGIELASLAGSGPRGRIVKRDVDAAGTMAATGDAAHTARAATASAGAAPITAASGAVSHAGAVPAGASVSGAPATRIPHTNMRRTIARRLGESKQSVPHFYLTVDCRMDALLDLREAVNRQAARKISVNDFIVKAAARALVEVPDVNVSWEPDALLRHASADISVAVATEGGLTTPIVRDAGRKSLGQVADEIASLAARAREHRLRPEDYTGGSMTISNLGMHGVREFAAIINPPQAAILAVGTAERRAVVGEQGAVIAARVMTVTLSADHRAIDGAVGARWLATFRGLIENPLRILL</sequence>
<gene>
    <name evidence="11" type="primary">pdhC</name>
    <name evidence="11" type="ORF">SAMEA3906486_00557</name>
</gene>
<dbReference type="PANTHER" id="PTHR23151:SF90">
    <property type="entry name" value="DIHYDROLIPOYLLYSINE-RESIDUE ACETYLTRANSFERASE COMPONENT OF PYRUVATE DEHYDROGENASE COMPLEX, MITOCHONDRIAL-RELATED"/>
    <property type="match status" value="1"/>
</dbReference>
<evidence type="ECO:0000313" key="11">
    <source>
        <dbReference type="EMBL" id="SAI65805.1"/>
    </source>
</evidence>
<comment type="subunit">
    <text evidence="2">Forms a 24-polypeptide structural core with octahedral symmetry.</text>
</comment>
<dbReference type="SUPFAM" id="SSF52777">
    <property type="entry name" value="CoA-dependent acyltransferases"/>
    <property type="match status" value="1"/>
</dbReference>
<keyword evidence="12" id="KW-1185">Reference proteome</keyword>
<evidence type="ECO:0000256" key="2">
    <source>
        <dbReference type="ARBA" id="ARBA00011484"/>
    </source>
</evidence>
<dbReference type="OrthoDB" id="2086224at2"/>
<dbReference type="GO" id="GO:0004742">
    <property type="term" value="F:dihydrolipoyllysine-residue acetyltransferase activity"/>
    <property type="evidence" value="ECO:0007669"/>
    <property type="project" value="UniProtKB-UniRule"/>
</dbReference>
<reference evidence="11 12" key="1">
    <citation type="submission" date="2016-04" db="EMBL/GenBank/DDBJ databases">
        <authorList>
            <consortium name="Pathogen Informatics"/>
        </authorList>
    </citation>
    <scope>NUCLEOTIDE SEQUENCE [LARGE SCALE GENOMIC DNA]</scope>
    <source>
        <strain evidence="11 12">H050680373</strain>
    </source>
</reference>
<dbReference type="PROSITE" id="PS50968">
    <property type="entry name" value="BIOTINYL_LIPOYL"/>
    <property type="match status" value="1"/>
</dbReference>
<dbReference type="AlphaFoldDB" id="A0A157S5Z0"/>
<evidence type="ECO:0000259" key="10">
    <source>
        <dbReference type="PROSITE" id="PS51826"/>
    </source>
</evidence>
<dbReference type="PROSITE" id="PS51826">
    <property type="entry name" value="PSBD"/>
    <property type="match status" value="1"/>
</dbReference>
<dbReference type="Gene3D" id="2.40.50.100">
    <property type="match status" value="1"/>
</dbReference>
<dbReference type="CDD" id="cd06849">
    <property type="entry name" value="lipoyl_domain"/>
    <property type="match status" value="1"/>
</dbReference>
<dbReference type="Pfam" id="PF00198">
    <property type="entry name" value="2-oxoacid_dh"/>
    <property type="match status" value="1"/>
</dbReference>
<evidence type="ECO:0000256" key="1">
    <source>
        <dbReference type="ARBA" id="ARBA00007317"/>
    </source>
</evidence>
<dbReference type="SUPFAM" id="SSF51230">
    <property type="entry name" value="Single hybrid motif"/>
    <property type="match status" value="1"/>
</dbReference>
<evidence type="ECO:0000313" key="12">
    <source>
        <dbReference type="Proteomes" id="UP000076848"/>
    </source>
</evidence>
<dbReference type="InterPro" id="IPR023213">
    <property type="entry name" value="CAT-like_dom_sf"/>
</dbReference>
<comment type="function">
    <text evidence="6">The pyruvate dehydrogenase complex catalyzes the overall conversion of pyruvate to acetyl-CoA and CO(2). It contains multiple copies of three enzymatic components: pyruvate dehydrogenase (E1), dihydrolipoamide acetyltransferase (E2) and lipoamide dehydrogenase (E3).</text>
</comment>
<dbReference type="InterPro" id="IPR006257">
    <property type="entry name" value="LAT1"/>
</dbReference>
<name>A0A157S5Z0_9BORD</name>
<dbReference type="InterPro" id="IPR004167">
    <property type="entry name" value="PSBD"/>
</dbReference>
<dbReference type="InterPro" id="IPR003016">
    <property type="entry name" value="2-oxoA_DH_lipoyl-BS"/>
</dbReference>
<evidence type="ECO:0000256" key="8">
    <source>
        <dbReference type="RuleBase" id="RU361137"/>
    </source>
</evidence>
<protein>
    <recommendedName>
        <fullName evidence="8">Acetyltransferase component of pyruvate dehydrogenase complex</fullName>
        <ecNumber evidence="8">2.3.1.12</ecNumber>
    </recommendedName>
</protein>
<evidence type="ECO:0000256" key="6">
    <source>
        <dbReference type="ARBA" id="ARBA00025211"/>
    </source>
</evidence>
<evidence type="ECO:0000259" key="9">
    <source>
        <dbReference type="PROSITE" id="PS50968"/>
    </source>
</evidence>
<dbReference type="STRING" id="288768.SAMEA3906486_00557"/>
<dbReference type="EC" id="2.3.1.12" evidence="8"/>
<keyword evidence="3 8" id="KW-0808">Transferase</keyword>
<dbReference type="InterPro" id="IPR011053">
    <property type="entry name" value="Single_hybrid_motif"/>
</dbReference>
<dbReference type="PROSITE" id="PS00189">
    <property type="entry name" value="LIPOYL"/>
    <property type="match status" value="1"/>
</dbReference>
<dbReference type="RefSeq" id="WP_156513257.1">
    <property type="nucleotide sequence ID" value="NZ_FKIF01000001.1"/>
</dbReference>
<dbReference type="Proteomes" id="UP000076848">
    <property type="component" value="Unassembled WGS sequence"/>
</dbReference>